<name>A0A8S5TJM8_9CAUD</name>
<proteinExistence type="predicted"/>
<evidence type="ECO:0000313" key="1">
    <source>
        <dbReference type="EMBL" id="DAF63328.1"/>
    </source>
</evidence>
<dbReference type="EMBL" id="BK032839">
    <property type="protein sequence ID" value="DAF63328.1"/>
    <property type="molecule type" value="Genomic_DNA"/>
</dbReference>
<protein>
    <submittedName>
        <fullName evidence="1">Restriction alleviation protein</fullName>
    </submittedName>
</protein>
<dbReference type="Pfam" id="PF14354">
    <property type="entry name" value="Lar_restr_allev"/>
    <property type="match status" value="1"/>
</dbReference>
<reference evidence="1" key="1">
    <citation type="journal article" date="2021" name="Proc. Natl. Acad. Sci. U.S.A.">
        <title>A Catalog of Tens of Thousands of Viruses from Human Metagenomes Reveals Hidden Associations with Chronic Diseases.</title>
        <authorList>
            <person name="Tisza M.J."/>
            <person name="Buck C.B."/>
        </authorList>
    </citation>
    <scope>NUCLEOTIDE SEQUENCE</scope>
    <source>
        <strain evidence="1">CtvI513</strain>
    </source>
</reference>
<organism evidence="1">
    <name type="scientific">Siphoviridae sp. ctvI513</name>
    <dbReference type="NCBI Taxonomy" id="2827965"/>
    <lineage>
        <taxon>Viruses</taxon>
        <taxon>Duplodnaviria</taxon>
        <taxon>Heunggongvirae</taxon>
        <taxon>Uroviricota</taxon>
        <taxon>Caudoviricetes</taxon>
    </lineage>
</organism>
<sequence>MTKLKRCPFCGGKVTIEESGDYLTSWMSITRGNGKNGCKCRVFMESKPCSFNCSAVDKEKIKKDLIEAWNKRYKED</sequence>
<accession>A0A8S5TJM8</accession>